<evidence type="ECO:0000313" key="1">
    <source>
        <dbReference type="EMBL" id="KAE9528891.1"/>
    </source>
</evidence>
<proteinExistence type="predicted"/>
<sequence>MTNVIGFRQIYEIVFIEIFTKNDAAQLLFPLQIVPMVRKLFLSISAPLHLHYLPDSEGPETQIYLKMNIFQDKSQLNDRIISYIPTNLVLLYNHYICRHWNFLHVPITLRVLTFLIGNINFNFILLSRIFFGVLKYIKTLCCIVGHYNGCIKFESKDRYINIIEQCFWQKLIQFTVLIVKLQKHMNSTIFQDYNRTSGLFEGKLIENLVLNYLTLDINTNNFMNFQRQNDLVTYKNVVLNFQVFLSAQHFLSILQKKKKILKKVENFLSYSNIENIWLTMIIKNLNFGVFRPLKHKPPFSPTTGNYILG</sequence>
<reference evidence="1 2" key="1">
    <citation type="submission" date="2019-08" db="EMBL/GenBank/DDBJ databases">
        <title>The genome of the soybean aphid Biotype 1, its phylome, world population structure and adaptation to the North American continent.</title>
        <authorList>
            <person name="Giordano R."/>
            <person name="Donthu R.K."/>
            <person name="Hernandez A.G."/>
            <person name="Wright C.L."/>
            <person name="Zimin A.V."/>
        </authorList>
    </citation>
    <scope>NUCLEOTIDE SEQUENCE [LARGE SCALE GENOMIC DNA]</scope>
    <source>
        <tissue evidence="1">Whole aphids</tissue>
    </source>
</reference>
<comment type="caution">
    <text evidence="1">The sequence shown here is derived from an EMBL/GenBank/DDBJ whole genome shotgun (WGS) entry which is preliminary data.</text>
</comment>
<name>A0A6G0TBH0_APHGL</name>
<gene>
    <name evidence="1" type="ORF">AGLY_012466</name>
</gene>
<dbReference type="Proteomes" id="UP000475862">
    <property type="component" value="Unassembled WGS sequence"/>
</dbReference>
<accession>A0A6G0TBH0</accession>
<keyword evidence="2" id="KW-1185">Reference proteome</keyword>
<organism evidence="1 2">
    <name type="scientific">Aphis glycines</name>
    <name type="common">Soybean aphid</name>
    <dbReference type="NCBI Taxonomy" id="307491"/>
    <lineage>
        <taxon>Eukaryota</taxon>
        <taxon>Metazoa</taxon>
        <taxon>Ecdysozoa</taxon>
        <taxon>Arthropoda</taxon>
        <taxon>Hexapoda</taxon>
        <taxon>Insecta</taxon>
        <taxon>Pterygota</taxon>
        <taxon>Neoptera</taxon>
        <taxon>Paraneoptera</taxon>
        <taxon>Hemiptera</taxon>
        <taxon>Sternorrhyncha</taxon>
        <taxon>Aphidomorpha</taxon>
        <taxon>Aphidoidea</taxon>
        <taxon>Aphididae</taxon>
        <taxon>Aphidini</taxon>
        <taxon>Aphis</taxon>
        <taxon>Aphis</taxon>
    </lineage>
</organism>
<dbReference type="AlphaFoldDB" id="A0A6G0TBH0"/>
<dbReference type="EMBL" id="VYZN01000048">
    <property type="protein sequence ID" value="KAE9528891.1"/>
    <property type="molecule type" value="Genomic_DNA"/>
</dbReference>
<evidence type="ECO:0000313" key="2">
    <source>
        <dbReference type="Proteomes" id="UP000475862"/>
    </source>
</evidence>
<protein>
    <submittedName>
        <fullName evidence="1">Uncharacterized protein</fullName>
    </submittedName>
</protein>